<dbReference type="InterPro" id="IPR008875">
    <property type="entry name" value="TraX"/>
</dbReference>
<keyword evidence="1" id="KW-0472">Membrane</keyword>
<dbReference type="EMBL" id="JAWIIV010000009">
    <property type="protein sequence ID" value="MEC4720018.1"/>
    <property type="molecule type" value="Genomic_DNA"/>
</dbReference>
<feature type="transmembrane region" description="Helical" evidence="1">
    <location>
        <begin position="21"/>
        <end position="40"/>
    </location>
</feature>
<organism evidence="2 3">
    <name type="scientific">Noviherbaspirillum album</name>
    <dbReference type="NCBI Taxonomy" id="3080276"/>
    <lineage>
        <taxon>Bacteria</taxon>
        <taxon>Pseudomonadati</taxon>
        <taxon>Pseudomonadota</taxon>
        <taxon>Betaproteobacteria</taxon>
        <taxon>Burkholderiales</taxon>
        <taxon>Oxalobacteraceae</taxon>
        <taxon>Noviherbaspirillum</taxon>
    </lineage>
</organism>
<protein>
    <submittedName>
        <fullName evidence="2">TraX family protein</fullName>
    </submittedName>
</protein>
<evidence type="ECO:0000313" key="3">
    <source>
        <dbReference type="Proteomes" id="UP001352263"/>
    </source>
</evidence>
<proteinExistence type="predicted"/>
<name>A0ABU6J9A1_9BURK</name>
<keyword evidence="1" id="KW-1133">Transmembrane helix</keyword>
<dbReference type="Pfam" id="PF05857">
    <property type="entry name" value="TraX"/>
    <property type="match status" value="1"/>
</dbReference>
<keyword evidence="3" id="KW-1185">Reference proteome</keyword>
<gene>
    <name evidence="2" type="ORF">RY831_12720</name>
</gene>
<dbReference type="Proteomes" id="UP001352263">
    <property type="component" value="Unassembled WGS sequence"/>
</dbReference>
<evidence type="ECO:0000256" key="1">
    <source>
        <dbReference type="SAM" id="Phobius"/>
    </source>
</evidence>
<accession>A0ABU6J9A1</accession>
<keyword evidence="1" id="KW-0812">Transmembrane</keyword>
<sequence>MPSSGSVRQFRVLAAWTYFRWPSMIAAAFAVVSCGAPWVINANWSTLMAFPLLLVASCLDLRVPRLRRTFYAYYPLHLAALWLIRIPMSNAGYLFF</sequence>
<reference evidence="2 3" key="1">
    <citation type="submission" date="2023-10" db="EMBL/GenBank/DDBJ databases">
        <title>Noviherbaspirillum sp. CPCC 100848 genome assembly.</title>
        <authorList>
            <person name="Li X.Y."/>
            <person name="Fang X.M."/>
        </authorList>
    </citation>
    <scope>NUCLEOTIDE SEQUENCE [LARGE SCALE GENOMIC DNA]</scope>
    <source>
        <strain evidence="2 3">CPCC 100848</strain>
    </source>
</reference>
<comment type="caution">
    <text evidence="2">The sequence shown here is derived from an EMBL/GenBank/DDBJ whole genome shotgun (WGS) entry which is preliminary data.</text>
</comment>
<feature type="transmembrane region" description="Helical" evidence="1">
    <location>
        <begin position="70"/>
        <end position="88"/>
    </location>
</feature>
<evidence type="ECO:0000313" key="2">
    <source>
        <dbReference type="EMBL" id="MEC4720018.1"/>
    </source>
</evidence>
<feature type="transmembrane region" description="Helical" evidence="1">
    <location>
        <begin position="46"/>
        <end position="63"/>
    </location>
</feature>